<accession>A0AAD7F9L7</accession>
<dbReference type="Pfam" id="PF13450">
    <property type="entry name" value="NAD_binding_8"/>
    <property type="match status" value="1"/>
</dbReference>
<comment type="similarity">
    <text evidence="1">Belongs to the FAD-binding monooxygenase family.</text>
</comment>
<proteinExistence type="inferred from homology"/>
<gene>
    <name evidence="2" type="ORF">FB45DRAFT_326287</name>
</gene>
<evidence type="ECO:0008006" key="4">
    <source>
        <dbReference type="Google" id="ProtNLM"/>
    </source>
</evidence>
<dbReference type="PANTHER" id="PTHR42877:SF7">
    <property type="entry name" value="FLAVIN-BINDING MONOOXYGENASE-RELATED"/>
    <property type="match status" value="1"/>
</dbReference>
<dbReference type="Proteomes" id="UP001221142">
    <property type="component" value="Unassembled WGS sequence"/>
</dbReference>
<evidence type="ECO:0000256" key="1">
    <source>
        <dbReference type="ARBA" id="ARBA00010139"/>
    </source>
</evidence>
<dbReference type="EMBL" id="JARKIF010000034">
    <property type="protein sequence ID" value="KAJ7610845.1"/>
    <property type="molecule type" value="Genomic_DNA"/>
</dbReference>
<organism evidence="2 3">
    <name type="scientific">Roridomyces roridus</name>
    <dbReference type="NCBI Taxonomy" id="1738132"/>
    <lineage>
        <taxon>Eukaryota</taxon>
        <taxon>Fungi</taxon>
        <taxon>Dikarya</taxon>
        <taxon>Basidiomycota</taxon>
        <taxon>Agaricomycotina</taxon>
        <taxon>Agaricomycetes</taxon>
        <taxon>Agaricomycetidae</taxon>
        <taxon>Agaricales</taxon>
        <taxon>Marasmiineae</taxon>
        <taxon>Mycenaceae</taxon>
        <taxon>Roridomyces</taxon>
    </lineage>
</organism>
<dbReference type="InterPro" id="IPR036188">
    <property type="entry name" value="FAD/NAD-bd_sf"/>
</dbReference>
<dbReference type="SUPFAM" id="SSF51905">
    <property type="entry name" value="FAD/NAD(P)-binding domain"/>
    <property type="match status" value="1"/>
</dbReference>
<sequence>MPPSALFGDSAIDAARPIRVVVVGAGFSGITTAIRLLQRVPNIKLTIYEAYAGVGGTWFSNKYPGIACDIPSHCYQLSFFQKTDWSSFYAPGHEIQAYLQSAVDAYKLWPYIKLEHRLTNAIYSEETGKWNLTIQYGNAEQFDDTADILITAMGALSRWKWPDIKGLDSFTGKIMHSANWEADKGEGAWEDSWKDKRAFCLRAKAPIASLWRGSAPNVSLSNGCVDTFTCSPSLRASSHQ</sequence>
<dbReference type="Gene3D" id="3.50.50.60">
    <property type="entry name" value="FAD/NAD(P)-binding domain"/>
    <property type="match status" value="1"/>
</dbReference>
<keyword evidence="3" id="KW-1185">Reference proteome</keyword>
<evidence type="ECO:0000313" key="2">
    <source>
        <dbReference type="EMBL" id="KAJ7610845.1"/>
    </source>
</evidence>
<dbReference type="AlphaFoldDB" id="A0AAD7F9L7"/>
<dbReference type="InterPro" id="IPR051209">
    <property type="entry name" value="FAD-bind_Monooxygenase_sf"/>
</dbReference>
<name>A0AAD7F9L7_9AGAR</name>
<comment type="caution">
    <text evidence="2">The sequence shown here is derived from an EMBL/GenBank/DDBJ whole genome shotgun (WGS) entry which is preliminary data.</text>
</comment>
<evidence type="ECO:0000313" key="3">
    <source>
        <dbReference type="Proteomes" id="UP001221142"/>
    </source>
</evidence>
<protein>
    <recommendedName>
        <fullName evidence="4">FAD/NAD(P)-binding domain-containing protein</fullName>
    </recommendedName>
</protein>
<dbReference type="PANTHER" id="PTHR42877">
    <property type="entry name" value="L-ORNITHINE N(5)-MONOOXYGENASE-RELATED"/>
    <property type="match status" value="1"/>
</dbReference>
<reference evidence="2" key="1">
    <citation type="submission" date="2023-03" db="EMBL/GenBank/DDBJ databases">
        <title>Massive genome expansion in bonnet fungi (Mycena s.s.) driven by repeated elements and novel gene families across ecological guilds.</title>
        <authorList>
            <consortium name="Lawrence Berkeley National Laboratory"/>
            <person name="Harder C.B."/>
            <person name="Miyauchi S."/>
            <person name="Viragh M."/>
            <person name="Kuo A."/>
            <person name="Thoen E."/>
            <person name="Andreopoulos B."/>
            <person name="Lu D."/>
            <person name="Skrede I."/>
            <person name="Drula E."/>
            <person name="Henrissat B."/>
            <person name="Morin E."/>
            <person name="Kohler A."/>
            <person name="Barry K."/>
            <person name="LaButti K."/>
            <person name="Morin E."/>
            <person name="Salamov A."/>
            <person name="Lipzen A."/>
            <person name="Mereny Z."/>
            <person name="Hegedus B."/>
            <person name="Baldrian P."/>
            <person name="Stursova M."/>
            <person name="Weitz H."/>
            <person name="Taylor A."/>
            <person name="Grigoriev I.V."/>
            <person name="Nagy L.G."/>
            <person name="Martin F."/>
            <person name="Kauserud H."/>
        </authorList>
    </citation>
    <scope>NUCLEOTIDE SEQUENCE</scope>
    <source>
        <strain evidence="2">9284</strain>
    </source>
</reference>